<dbReference type="PROSITE" id="PS00523">
    <property type="entry name" value="SULFATASE_1"/>
    <property type="match status" value="1"/>
</dbReference>
<dbReference type="RefSeq" id="WP_145212946.1">
    <property type="nucleotide sequence ID" value="NZ_CP036432.1"/>
</dbReference>
<evidence type="ECO:0000256" key="3">
    <source>
        <dbReference type="ARBA" id="ARBA00022801"/>
    </source>
</evidence>
<organism evidence="6 7">
    <name type="scientific">Stieleria magnilauensis</name>
    <dbReference type="NCBI Taxonomy" id="2527963"/>
    <lineage>
        <taxon>Bacteria</taxon>
        <taxon>Pseudomonadati</taxon>
        <taxon>Planctomycetota</taxon>
        <taxon>Planctomycetia</taxon>
        <taxon>Pirellulales</taxon>
        <taxon>Pirellulaceae</taxon>
        <taxon>Stieleria</taxon>
    </lineage>
</organism>
<dbReference type="InterPro" id="IPR050738">
    <property type="entry name" value="Sulfatase"/>
</dbReference>
<dbReference type="SUPFAM" id="SSF53649">
    <property type="entry name" value="Alkaline phosphatase-like"/>
    <property type="match status" value="1"/>
</dbReference>
<dbReference type="EMBL" id="CP036432">
    <property type="protein sequence ID" value="QDV84545.1"/>
    <property type="molecule type" value="Genomic_DNA"/>
</dbReference>
<dbReference type="GO" id="GO:0004065">
    <property type="term" value="F:arylsulfatase activity"/>
    <property type="evidence" value="ECO:0007669"/>
    <property type="project" value="UniProtKB-EC"/>
</dbReference>
<evidence type="ECO:0000313" key="7">
    <source>
        <dbReference type="Proteomes" id="UP000318081"/>
    </source>
</evidence>
<feature type="domain" description="Sulfatase N-terminal" evidence="5">
    <location>
        <begin position="26"/>
        <end position="169"/>
    </location>
</feature>
<protein>
    <submittedName>
        <fullName evidence="6">Arylsulfatase</fullName>
        <ecNumber evidence="6">3.1.6.1</ecNumber>
    </submittedName>
</protein>
<comment type="similarity">
    <text evidence="1">Belongs to the sulfatase family.</text>
</comment>
<dbReference type="EC" id="3.1.6.1" evidence="6"/>
<accession>A0ABX5XT08</accession>
<dbReference type="PANTHER" id="PTHR42693:SF53">
    <property type="entry name" value="ENDO-4-O-SULFATASE"/>
    <property type="match status" value="1"/>
</dbReference>
<dbReference type="PANTHER" id="PTHR42693">
    <property type="entry name" value="ARYLSULFATASE FAMILY MEMBER"/>
    <property type="match status" value="1"/>
</dbReference>
<dbReference type="InterPro" id="IPR024607">
    <property type="entry name" value="Sulfatase_CS"/>
</dbReference>
<sequence>MSNVLFSCRRWYYRASLRGNRSKAHPFIILIVADDLGYGDLGCCGSKVHDTPNIDALAASGMRLTDFHSAGAMCSPTRASLLTGLYPQRFGGMFDGALSGTTQRQHGLPLEAETIAERLREKGYATGCFGKWHLGYRAPFLPTRQGFDVFRGLVSGDGDFHTQIDRSGNEDWWHNETLVREEAYTPFACQMRFEWAVSGNGRSHPSSWASPRGRF</sequence>
<keyword evidence="3 6" id="KW-0378">Hydrolase</keyword>
<evidence type="ECO:0000256" key="1">
    <source>
        <dbReference type="ARBA" id="ARBA00008779"/>
    </source>
</evidence>
<evidence type="ECO:0000256" key="2">
    <source>
        <dbReference type="ARBA" id="ARBA00022723"/>
    </source>
</evidence>
<evidence type="ECO:0000313" key="6">
    <source>
        <dbReference type="EMBL" id="QDV84545.1"/>
    </source>
</evidence>
<keyword evidence="7" id="KW-1185">Reference proteome</keyword>
<dbReference type="InterPro" id="IPR000917">
    <property type="entry name" value="Sulfatase_N"/>
</dbReference>
<evidence type="ECO:0000256" key="4">
    <source>
        <dbReference type="ARBA" id="ARBA00022837"/>
    </source>
</evidence>
<proteinExistence type="inferred from homology"/>
<keyword evidence="4" id="KW-0106">Calcium</keyword>
<dbReference type="Proteomes" id="UP000318081">
    <property type="component" value="Chromosome"/>
</dbReference>
<reference evidence="6 7" key="1">
    <citation type="submission" date="2019-02" db="EMBL/GenBank/DDBJ databases">
        <title>Deep-cultivation of Planctomycetes and their phenomic and genomic characterization uncovers novel biology.</title>
        <authorList>
            <person name="Wiegand S."/>
            <person name="Jogler M."/>
            <person name="Boedeker C."/>
            <person name="Pinto D."/>
            <person name="Vollmers J."/>
            <person name="Rivas-Marin E."/>
            <person name="Kohn T."/>
            <person name="Peeters S.H."/>
            <person name="Heuer A."/>
            <person name="Rast P."/>
            <person name="Oberbeckmann S."/>
            <person name="Bunk B."/>
            <person name="Jeske O."/>
            <person name="Meyerdierks A."/>
            <person name="Storesund J.E."/>
            <person name="Kallscheuer N."/>
            <person name="Luecker S."/>
            <person name="Lage O.M."/>
            <person name="Pohl T."/>
            <person name="Merkel B.J."/>
            <person name="Hornburger P."/>
            <person name="Mueller R.-W."/>
            <person name="Bruemmer F."/>
            <person name="Labrenz M."/>
            <person name="Spormann A.M."/>
            <person name="Op den Camp H."/>
            <person name="Overmann J."/>
            <person name="Amann R."/>
            <person name="Jetten M.S.M."/>
            <person name="Mascher T."/>
            <person name="Medema M.H."/>
            <person name="Devos D.P."/>
            <person name="Kaster A.-K."/>
            <person name="Ovreas L."/>
            <person name="Rohde M."/>
            <person name="Galperin M.Y."/>
            <person name="Jogler C."/>
        </authorList>
    </citation>
    <scope>NUCLEOTIDE SEQUENCE [LARGE SCALE GENOMIC DNA]</scope>
    <source>
        <strain evidence="6 7">TBK1r</strain>
    </source>
</reference>
<gene>
    <name evidence="6" type="primary">atsA_26</name>
    <name evidence="6" type="ORF">TBK1r_34960</name>
</gene>
<dbReference type="Pfam" id="PF00884">
    <property type="entry name" value="Sulfatase"/>
    <property type="match status" value="1"/>
</dbReference>
<keyword evidence="2" id="KW-0479">Metal-binding</keyword>
<dbReference type="InterPro" id="IPR017850">
    <property type="entry name" value="Alkaline_phosphatase_core_sf"/>
</dbReference>
<evidence type="ECO:0000259" key="5">
    <source>
        <dbReference type="Pfam" id="PF00884"/>
    </source>
</evidence>
<name>A0ABX5XT08_9BACT</name>
<dbReference type="Gene3D" id="3.40.720.10">
    <property type="entry name" value="Alkaline Phosphatase, subunit A"/>
    <property type="match status" value="1"/>
</dbReference>